<dbReference type="Gene3D" id="3.30.420.10">
    <property type="entry name" value="Ribonuclease H-like superfamily/Ribonuclease H"/>
    <property type="match status" value="1"/>
</dbReference>
<keyword evidence="3" id="KW-1185">Reference proteome</keyword>
<protein>
    <recommendedName>
        <fullName evidence="1">Integrase catalytic domain-containing protein</fullName>
    </recommendedName>
</protein>
<evidence type="ECO:0000259" key="1">
    <source>
        <dbReference type="PROSITE" id="PS50994"/>
    </source>
</evidence>
<dbReference type="OMA" id="VHIELAV"/>
<dbReference type="Pfam" id="PF18701">
    <property type="entry name" value="DUF5641"/>
    <property type="match status" value="1"/>
</dbReference>
<dbReference type="OrthoDB" id="7550640at2759"/>
<dbReference type="Proteomes" id="UP000000311">
    <property type="component" value="Unassembled WGS sequence"/>
</dbReference>
<dbReference type="InterPro" id="IPR001584">
    <property type="entry name" value="Integrase_cat-core"/>
</dbReference>
<gene>
    <name evidence="2" type="ORF">EAG_00377</name>
</gene>
<organism evidence="3">
    <name type="scientific">Camponotus floridanus</name>
    <name type="common">Florida carpenter ant</name>
    <dbReference type="NCBI Taxonomy" id="104421"/>
    <lineage>
        <taxon>Eukaryota</taxon>
        <taxon>Metazoa</taxon>
        <taxon>Ecdysozoa</taxon>
        <taxon>Arthropoda</taxon>
        <taxon>Hexapoda</taxon>
        <taxon>Insecta</taxon>
        <taxon>Pterygota</taxon>
        <taxon>Neoptera</taxon>
        <taxon>Endopterygota</taxon>
        <taxon>Hymenoptera</taxon>
        <taxon>Apocrita</taxon>
        <taxon>Aculeata</taxon>
        <taxon>Formicoidea</taxon>
        <taxon>Formicidae</taxon>
        <taxon>Formicinae</taxon>
        <taxon>Camponotus</taxon>
    </lineage>
</organism>
<dbReference type="InterPro" id="IPR040676">
    <property type="entry name" value="DUF5641"/>
</dbReference>
<reference evidence="2 3" key="1">
    <citation type="journal article" date="2010" name="Science">
        <title>Genomic comparison of the ants Camponotus floridanus and Harpegnathos saltator.</title>
        <authorList>
            <person name="Bonasio R."/>
            <person name="Zhang G."/>
            <person name="Ye C."/>
            <person name="Mutti N.S."/>
            <person name="Fang X."/>
            <person name="Qin N."/>
            <person name="Donahue G."/>
            <person name="Yang P."/>
            <person name="Li Q."/>
            <person name="Li C."/>
            <person name="Zhang P."/>
            <person name="Huang Z."/>
            <person name="Berger S.L."/>
            <person name="Reinberg D."/>
            <person name="Wang J."/>
            <person name="Liebig J."/>
        </authorList>
    </citation>
    <scope>NUCLEOTIDE SEQUENCE [LARGE SCALE GENOMIC DNA]</scope>
    <source>
        <strain evidence="3">C129</strain>
    </source>
</reference>
<accession>E2AMU8</accession>
<evidence type="ECO:0000313" key="3">
    <source>
        <dbReference type="Proteomes" id="UP000000311"/>
    </source>
</evidence>
<dbReference type="STRING" id="104421.E2AMU8"/>
<name>E2AMU8_CAMFO</name>
<dbReference type="InterPro" id="IPR012337">
    <property type="entry name" value="RNaseH-like_sf"/>
</dbReference>
<dbReference type="GO" id="GO:0003676">
    <property type="term" value="F:nucleic acid binding"/>
    <property type="evidence" value="ECO:0007669"/>
    <property type="project" value="InterPro"/>
</dbReference>
<feature type="domain" description="Integrase catalytic" evidence="1">
    <location>
        <begin position="1"/>
        <end position="146"/>
    </location>
</feature>
<feature type="non-terminal residue" evidence="2">
    <location>
        <position position="1"/>
    </location>
</feature>
<dbReference type="PANTHER" id="PTHR47331">
    <property type="entry name" value="PHD-TYPE DOMAIN-CONTAINING PROTEIN"/>
    <property type="match status" value="1"/>
</dbReference>
<dbReference type="GO" id="GO:0015074">
    <property type="term" value="P:DNA integration"/>
    <property type="evidence" value="ECO:0007669"/>
    <property type="project" value="InterPro"/>
</dbReference>
<dbReference type="AlphaFoldDB" id="E2AMU8"/>
<dbReference type="EMBL" id="GL440922">
    <property type="protein sequence ID" value="EFN65241.1"/>
    <property type="molecule type" value="Genomic_DNA"/>
</dbReference>
<proteinExistence type="predicted"/>
<feature type="non-terminal residue" evidence="2">
    <location>
        <position position="202"/>
    </location>
</feature>
<dbReference type="SUPFAM" id="SSF53098">
    <property type="entry name" value="Ribonuclease H-like"/>
    <property type="match status" value="1"/>
</dbReference>
<dbReference type="PROSITE" id="PS50994">
    <property type="entry name" value="INTEGRASE"/>
    <property type="match status" value="1"/>
</dbReference>
<evidence type="ECO:0000313" key="2">
    <source>
        <dbReference type="EMBL" id="EFN65241.1"/>
    </source>
</evidence>
<dbReference type="InterPro" id="IPR036397">
    <property type="entry name" value="RNaseH_sf"/>
</dbReference>
<sequence>TTAVHIELAVDLSTEAFLNVLKRFISRRGYPSDIYSDNGLNFIGAKRELSELAALFNEQRDQQQISDYMAIKGINWHCIPPRAPHHGGLWEAAVKGAKRHLIRVTKEAHLRYEELETLLIQVEAILNSRPLTPMSSDPSDLTSLTLGHFLIGSPLTSYPEPSIEKLPINRLSRWQHVEQIRQHFWQRWTREYLHHCQQRNKW</sequence>
<dbReference type="InParanoid" id="E2AMU8"/>